<evidence type="ECO:0000313" key="3">
    <source>
        <dbReference type="Proteomes" id="UP000006101"/>
    </source>
</evidence>
<keyword evidence="1" id="KW-0472">Membrane</keyword>
<evidence type="ECO:0000313" key="2">
    <source>
        <dbReference type="EMBL" id="AFS81049.1"/>
    </source>
</evidence>
<keyword evidence="1" id="KW-0812">Transmembrane</keyword>
<feature type="transmembrane region" description="Helical" evidence="1">
    <location>
        <begin position="211"/>
        <end position="231"/>
    </location>
</feature>
<feature type="transmembrane region" description="Helical" evidence="1">
    <location>
        <begin position="120"/>
        <end position="137"/>
    </location>
</feature>
<feature type="transmembrane region" description="Helical" evidence="1">
    <location>
        <begin position="81"/>
        <end position="100"/>
    </location>
</feature>
<name>K0B6E9_9ARCH</name>
<dbReference type="RefSeq" id="WP_014963433.1">
    <property type="nucleotide sequence ID" value="NC_018655.1"/>
</dbReference>
<evidence type="ECO:0000256" key="1">
    <source>
        <dbReference type="SAM" id="Phobius"/>
    </source>
</evidence>
<protein>
    <submittedName>
        <fullName evidence="2">Uncharacterized protein</fullName>
    </submittedName>
</protein>
<reference evidence="2 3" key="1">
    <citation type="journal article" date="2012" name="J. Bacteriol.">
        <title>Draft Genome Sequence of an Ammonia-Oxidizing Archaeon, "Candidatus Nitrosopumilus koreensis" AR1, from Marine Sediment.</title>
        <authorList>
            <person name="Park S.J."/>
            <person name="Kim J.G."/>
            <person name="Jung M.Y."/>
            <person name="Kim S.J."/>
            <person name="Cha I.T."/>
            <person name="Kwon K."/>
            <person name="Lee J.H."/>
            <person name="Rhee S.K."/>
        </authorList>
    </citation>
    <scope>NUCLEOTIDE SEQUENCE [LARGE SCALE GENOMIC DNA]</scope>
    <source>
        <strain evidence="2 3">AR1</strain>
    </source>
</reference>
<feature type="transmembrane region" description="Helical" evidence="1">
    <location>
        <begin position="52"/>
        <end position="69"/>
    </location>
</feature>
<keyword evidence="1" id="KW-1133">Transmembrane helix</keyword>
<dbReference type="GeneID" id="13725201"/>
<keyword evidence="3" id="KW-1185">Reference proteome</keyword>
<accession>K0B6E9</accession>
<gene>
    <name evidence="2" type="ORF">NKOR_05830</name>
</gene>
<dbReference type="EMBL" id="CP003842">
    <property type="protein sequence ID" value="AFS81049.1"/>
    <property type="molecule type" value="Genomic_DNA"/>
</dbReference>
<organism evidence="2 3">
    <name type="scientific">Candidatus Nitrosopumilus koreensis AR1</name>
    <dbReference type="NCBI Taxonomy" id="1229908"/>
    <lineage>
        <taxon>Archaea</taxon>
        <taxon>Nitrososphaerota</taxon>
        <taxon>Nitrososphaeria</taxon>
        <taxon>Nitrosopumilales</taxon>
        <taxon>Nitrosopumilaceae</taxon>
        <taxon>Nitrosopumilus</taxon>
    </lineage>
</organism>
<feature type="transmembrane region" description="Helical" evidence="1">
    <location>
        <begin position="149"/>
        <end position="168"/>
    </location>
</feature>
<dbReference type="PATRIC" id="fig|1229908.8.peg.1270"/>
<sequence length="265" mass="29650">MSNEGVTASSPIGQTSHGINYKIIALIVGLTIVDLLYGFYFFEGTHFDIKDGFYMAGIATVGAFSIVVAKKYHGSEMLGKAYLFLGLGFFAWFIGDLGYYYQQFVLDIDPWPSPFDAGFAANYVFAILHLSLNTRFFKPQWSTAMKATLVIIPIVAVGSFTVVAYEAWGVYDELLFDLAYSNIFVIGISVTLAFAVIGVSVFRHSVLKETWLLLALGIFLWTVADSIYYYLETIEAFTHNHPINSLWSAAFMLIIYALYKHMKAL</sequence>
<feature type="transmembrane region" description="Helical" evidence="1">
    <location>
        <begin position="180"/>
        <end position="199"/>
    </location>
</feature>
<feature type="transmembrane region" description="Helical" evidence="1">
    <location>
        <begin position="243"/>
        <end position="259"/>
    </location>
</feature>
<dbReference type="HOGENOM" id="CLU_1048075_0_0_2"/>
<dbReference type="AlphaFoldDB" id="K0B6E9"/>
<proteinExistence type="predicted"/>
<dbReference type="Proteomes" id="UP000006101">
    <property type="component" value="Chromosome"/>
</dbReference>
<dbReference type="KEGG" id="nkr:NKOR_05830"/>
<feature type="transmembrane region" description="Helical" evidence="1">
    <location>
        <begin position="21"/>
        <end position="40"/>
    </location>
</feature>